<evidence type="ECO:0000313" key="9">
    <source>
        <dbReference type="EMBL" id="MDQ0160541.1"/>
    </source>
</evidence>
<evidence type="ECO:0000256" key="5">
    <source>
        <dbReference type="ARBA" id="ARBA00022989"/>
    </source>
</evidence>
<evidence type="ECO:0000256" key="1">
    <source>
        <dbReference type="ARBA" id="ARBA00004141"/>
    </source>
</evidence>
<evidence type="ECO:0000256" key="4">
    <source>
        <dbReference type="ARBA" id="ARBA00022737"/>
    </source>
</evidence>
<evidence type="ECO:0000256" key="7">
    <source>
        <dbReference type="SAM" id="Phobius"/>
    </source>
</evidence>
<feature type="domain" description="RCK C-terminal" evidence="8">
    <location>
        <begin position="206"/>
        <end position="290"/>
    </location>
</feature>
<feature type="transmembrane region" description="Helical" evidence="7">
    <location>
        <begin position="573"/>
        <end position="593"/>
    </location>
</feature>
<keyword evidence="6 7" id="KW-0472">Membrane</keyword>
<dbReference type="PROSITE" id="PS01271">
    <property type="entry name" value="NA_SULFATE"/>
    <property type="match status" value="1"/>
</dbReference>
<evidence type="ECO:0000256" key="3">
    <source>
        <dbReference type="ARBA" id="ARBA00022692"/>
    </source>
</evidence>
<feature type="transmembrane region" description="Helical" evidence="7">
    <location>
        <begin position="6"/>
        <end position="21"/>
    </location>
</feature>
<dbReference type="InterPro" id="IPR004680">
    <property type="entry name" value="Cit_transptr-like_dom"/>
</dbReference>
<sequence>MTLEMVLVLMITIAMFVGLLFEVARPDMVVFTALGILLLTGILTPDEALKGFSNEGMLTIALLFIVAGAVQKSGVTDRLVSKWLQNTRSMAGVTGKFFAPLSLFSAFLNNTPIVVTFTPVLRKWCHDKGIAPSKLLIPLSYVTILGGTITLMGTSTNLVVHGMLKDYGFGGFSFFQLAIVGVPVTVIGLVYVTLIAPKILPSYKSFQDKMRENTREYIAELTVGSDFPYTNQSVVEAGLRDLEGLFLIEILRDNEIISPVSSHTVIRANDRLIFTGLISTIADLEKIKGLYLETGTDLKLEDLKNGDGQTQLLEAVVSHDSSLLNKTIKQSQFRSRYDAGVIAVHRNNERIQSKIGDIVLKPGDTLLLLTGDHFIDNHQHSDDFYVISSLGTPKKLNEDPVKGWFSIIVLIAMVMLVAVGLLSMFKAMLLAVLLLLIGRVVTPNEAAGYMQFHVLLLIASAIGVGTAMTKTGLADYIAQQTLSLVEPLGLLAIVVLVYLLTNLFTELITNAAAAVLMLPIAIEMAGQLNIDPIGLAVTVAIAASASFVTPIGYQTNLIVYGPGGYKFSDYIKVGLPLSLIVMIVTTMIISQVWI</sequence>
<name>A0ABT9VHV6_9BACI</name>
<dbReference type="Pfam" id="PF02080">
    <property type="entry name" value="TrkA_C"/>
    <property type="match status" value="2"/>
</dbReference>
<protein>
    <submittedName>
        <fullName evidence="9">Di/tricarboxylate transporter</fullName>
    </submittedName>
</protein>
<reference evidence="9 10" key="1">
    <citation type="submission" date="2023-07" db="EMBL/GenBank/DDBJ databases">
        <title>Genomic Encyclopedia of Type Strains, Phase IV (KMG-IV): sequencing the most valuable type-strain genomes for metagenomic binning, comparative biology and taxonomic classification.</title>
        <authorList>
            <person name="Goeker M."/>
        </authorList>
    </citation>
    <scope>NUCLEOTIDE SEQUENCE [LARGE SCALE GENOMIC DNA]</scope>
    <source>
        <strain evidence="9 10">DSM 16460</strain>
    </source>
</reference>
<feature type="transmembrane region" description="Helical" evidence="7">
    <location>
        <begin position="28"/>
        <end position="44"/>
    </location>
</feature>
<feature type="transmembrane region" description="Helical" evidence="7">
    <location>
        <begin position="174"/>
        <end position="196"/>
    </location>
</feature>
<dbReference type="SUPFAM" id="SSF116726">
    <property type="entry name" value="TrkA C-terminal domain-like"/>
    <property type="match status" value="2"/>
</dbReference>
<comment type="caution">
    <text evidence="9">The sequence shown here is derived from an EMBL/GenBank/DDBJ whole genome shotgun (WGS) entry which is preliminary data.</text>
</comment>
<dbReference type="Gene3D" id="3.30.70.1450">
    <property type="entry name" value="Regulator of K+ conductance, C-terminal domain"/>
    <property type="match status" value="2"/>
</dbReference>
<dbReference type="PROSITE" id="PS51202">
    <property type="entry name" value="RCK_C"/>
    <property type="match status" value="2"/>
</dbReference>
<dbReference type="InterPro" id="IPR006037">
    <property type="entry name" value="RCK_C"/>
</dbReference>
<evidence type="ECO:0000313" key="10">
    <source>
        <dbReference type="Proteomes" id="UP001224359"/>
    </source>
</evidence>
<feature type="domain" description="RCK C-terminal" evidence="8">
    <location>
        <begin position="298"/>
        <end position="384"/>
    </location>
</feature>
<accession>A0ABT9VHV6</accession>
<evidence type="ECO:0000256" key="2">
    <source>
        <dbReference type="ARBA" id="ARBA00022448"/>
    </source>
</evidence>
<keyword evidence="10" id="KW-1185">Reference proteome</keyword>
<dbReference type="EMBL" id="JAUSTQ010000013">
    <property type="protein sequence ID" value="MDQ0160541.1"/>
    <property type="molecule type" value="Genomic_DNA"/>
</dbReference>
<dbReference type="Pfam" id="PF03600">
    <property type="entry name" value="CitMHS"/>
    <property type="match status" value="1"/>
</dbReference>
<evidence type="ECO:0000256" key="6">
    <source>
        <dbReference type="ARBA" id="ARBA00023136"/>
    </source>
</evidence>
<feature type="transmembrane region" description="Helical" evidence="7">
    <location>
        <begin position="481"/>
        <end position="501"/>
    </location>
</feature>
<dbReference type="PANTHER" id="PTHR43652:SF2">
    <property type="entry name" value="BASIC AMINO ACID ANTIPORTER YFCC-RELATED"/>
    <property type="match status" value="1"/>
</dbReference>
<organism evidence="9 10">
    <name type="scientific">Alkalibacillus salilacus</name>
    <dbReference type="NCBI Taxonomy" id="284582"/>
    <lineage>
        <taxon>Bacteria</taxon>
        <taxon>Bacillati</taxon>
        <taxon>Bacillota</taxon>
        <taxon>Bacilli</taxon>
        <taxon>Bacillales</taxon>
        <taxon>Bacillaceae</taxon>
        <taxon>Alkalibacillus</taxon>
    </lineage>
</organism>
<feature type="transmembrane region" description="Helical" evidence="7">
    <location>
        <begin position="404"/>
        <end position="437"/>
    </location>
</feature>
<keyword evidence="3 7" id="KW-0812">Transmembrane</keyword>
<comment type="subcellular location">
    <subcellularLocation>
        <location evidence="1">Membrane</location>
        <topology evidence="1">Multi-pass membrane protein</topology>
    </subcellularLocation>
</comment>
<dbReference type="InterPro" id="IPR051679">
    <property type="entry name" value="DASS-Related_Transporters"/>
</dbReference>
<keyword evidence="2" id="KW-0813">Transport</keyword>
<feature type="transmembrane region" description="Helical" evidence="7">
    <location>
        <begin position="56"/>
        <end position="75"/>
    </location>
</feature>
<proteinExistence type="predicted"/>
<dbReference type="InterPro" id="IPR036721">
    <property type="entry name" value="RCK_C_sf"/>
</dbReference>
<evidence type="ECO:0000259" key="8">
    <source>
        <dbReference type="PROSITE" id="PS51202"/>
    </source>
</evidence>
<dbReference type="Proteomes" id="UP001224359">
    <property type="component" value="Unassembled WGS sequence"/>
</dbReference>
<dbReference type="InterPro" id="IPR031312">
    <property type="entry name" value="Na/sul_symport_CS"/>
</dbReference>
<feature type="transmembrane region" description="Helical" evidence="7">
    <location>
        <begin position="449"/>
        <end position="469"/>
    </location>
</feature>
<feature type="transmembrane region" description="Helical" evidence="7">
    <location>
        <begin position="507"/>
        <end position="526"/>
    </location>
</feature>
<keyword evidence="5 7" id="KW-1133">Transmembrane helix</keyword>
<feature type="transmembrane region" description="Helical" evidence="7">
    <location>
        <begin position="533"/>
        <end position="553"/>
    </location>
</feature>
<dbReference type="PANTHER" id="PTHR43652">
    <property type="entry name" value="BASIC AMINO ACID ANTIPORTER YFCC-RELATED"/>
    <property type="match status" value="1"/>
</dbReference>
<feature type="transmembrane region" description="Helical" evidence="7">
    <location>
        <begin position="135"/>
        <end position="154"/>
    </location>
</feature>
<dbReference type="RefSeq" id="WP_306977869.1">
    <property type="nucleotide sequence ID" value="NZ_JAUSTQ010000013.1"/>
</dbReference>
<keyword evidence="4" id="KW-0677">Repeat</keyword>
<gene>
    <name evidence="9" type="ORF">J2S77_002545</name>
</gene>